<accession>A0A2Z6RPJ1</accession>
<dbReference type="EMBL" id="BLAL01000259">
    <property type="protein sequence ID" value="GES97538.1"/>
    <property type="molecule type" value="Genomic_DNA"/>
</dbReference>
<dbReference type="InterPro" id="IPR000210">
    <property type="entry name" value="BTB/POZ_dom"/>
</dbReference>
<dbReference type="SUPFAM" id="SSF54695">
    <property type="entry name" value="POZ domain"/>
    <property type="match status" value="1"/>
</dbReference>
<feature type="domain" description="BTB" evidence="1">
    <location>
        <begin position="6"/>
        <end position="59"/>
    </location>
</feature>
<comment type="caution">
    <text evidence="2">The sequence shown here is derived from an EMBL/GenBank/DDBJ whole genome shotgun (WGS) entry which is preliminary data.</text>
</comment>
<dbReference type="EMBL" id="BEXD01002669">
    <property type="protein sequence ID" value="GBB99049.1"/>
    <property type="molecule type" value="Genomic_DNA"/>
</dbReference>
<reference evidence="2 4" key="1">
    <citation type="submission" date="2017-11" db="EMBL/GenBank/DDBJ databases">
        <title>The genome of Rhizophagus clarus HR1 reveals common genetic basis of auxotrophy among arbuscular mycorrhizal fungi.</title>
        <authorList>
            <person name="Kobayashi Y."/>
        </authorList>
    </citation>
    <scope>NUCLEOTIDE SEQUENCE [LARGE SCALE GENOMIC DNA]</scope>
    <source>
        <strain evidence="2 4">HR1</strain>
    </source>
</reference>
<dbReference type="InterPro" id="IPR011333">
    <property type="entry name" value="SKP1/BTB/POZ_sf"/>
</dbReference>
<evidence type="ECO:0000313" key="4">
    <source>
        <dbReference type="Proteomes" id="UP000247702"/>
    </source>
</evidence>
<evidence type="ECO:0000313" key="2">
    <source>
        <dbReference type="EMBL" id="GBB99049.1"/>
    </source>
</evidence>
<dbReference type="Gene3D" id="3.30.710.10">
    <property type="entry name" value="Potassium Channel Kv1.1, Chain A"/>
    <property type="match status" value="1"/>
</dbReference>
<dbReference type="OrthoDB" id="2398535at2759"/>
<sequence>MKETYENKISFPKINSVGMEIILEYIYTGSIKEESLTKDNTIEAFYSTDYFQLFDLQDFIIIAVKNTNLAKNYSPELLSKVSEKMPLTEDNNLWLKQ</sequence>
<dbReference type="CDD" id="cd18186">
    <property type="entry name" value="BTB_POZ_ZBTB_KLHL-like"/>
    <property type="match status" value="1"/>
</dbReference>
<evidence type="ECO:0000313" key="3">
    <source>
        <dbReference type="EMBL" id="GES97538.1"/>
    </source>
</evidence>
<name>A0A2Z6RPJ1_9GLOM</name>
<dbReference type="Proteomes" id="UP000615446">
    <property type="component" value="Unassembled WGS sequence"/>
</dbReference>
<evidence type="ECO:0000259" key="1">
    <source>
        <dbReference type="Pfam" id="PF00651"/>
    </source>
</evidence>
<proteinExistence type="predicted"/>
<organism evidence="2 4">
    <name type="scientific">Rhizophagus clarus</name>
    <dbReference type="NCBI Taxonomy" id="94130"/>
    <lineage>
        <taxon>Eukaryota</taxon>
        <taxon>Fungi</taxon>
        <taxon>Fungi incertae sedis</taxon>
        <taxon>Mucoromycota</taxon>
        <taxon>Glomeromycotina</taxon>
        <taxon>Glomeromycetes</taxon>
        <taxon>Glomerales</taxon>
        <taxon>Glomeraceae</taxon>
        <taxon>Rhizophagus</taxon>
    </lineage>
</organism>
<keyword evidence="4" id="KW-1185">Reference proteome</keyword>
<reference evidence="3" key="2">
    <citation type="submission" date="2019-10" db="EMBL/GenBank/DDBJ databases">
        <title>Conservation and host-specific expression of non-tandemly repeated heterogenous ribosome RNA gene in arbuscular mycorrhizal fungi.</title>
        <authorList>
            <person name="Maeda T."/>
            <person name="Kobayashi Y."/>
            <person name="Nakagawa T."/>
            <person name="Ezawa T."/>
            <person name="Yamaguchi K."/>
            <person name="Bino T."/>
            <person name="Nishimoto Y."/>
            <person name="Shigenobu S."/>
            <person name="Kawaguchi M."/>
        </authorList>
    </citation>
    <scope>NUCLEOTIDE SEQUENCE</scope>
    <source>
        <strain evidence="3">HR1</strain>
    </source>
</reference>
<gene>
    <name evidence="3" type="ORF">RCL2_002412900</name>
    <name evidence="2" type="ORF">RclHR1_03400001</name>
</gene>
<dbReference type="Proteomes" id="UP000247702">
    <property type="component" value="Unassembled WGS sequence"/>
</dbReference>
<protein>
    <submittedName>
        <fullName evidence="3">BTB/POZ protein</fullName>
    </submittedName>
</protein>
<dbReference type="AlphaFoldDB" id="A0A2Z6RPJ1"/>
<dbReference type="Pfam" id="PF00651">
    <property type="entry name" value="BTB"/>
    <property type="match status" value="1"/>
</dbReference>